<evidence type="ECO:0000313" key="2">
    <source>
        <dbReference type="Proteomes" id="UP000006844"/>
    </source>
</evidence>
<proteinExistence type="predicted"/>
<dbReference type="HOGENOM" id="CLU_2604846_0_0_0"/>
<dbReference type="SUPFAM" id="SSF47384">
    <property type="entry name" value="Homodimeric domain of signal transducing histidine kinase"/>
    <property type="match status" value="1"/>
</dbReference>
<dbReference type="AlphaFoldDB" id="E8V4Y5"/>
<reference evidence="1 2" key="1">
    <citation type="journal article" date="2012" name="Stand. Genomic Sci.">
        <title>Complete genome sequence of Terriglobus saanensis type strain SP1PR4(T), an Acidobacteria from tundra soil.</title>
        <authorList>
            <person name="Rawat S.R."/>
            <person name="Mannisto M.K."/>
            <person name="Starovoytov V."/>
            <person name="Goodwin L."/>
            <person name="Nolan M."/>
            <person name="Hauser L."/>
            <person name="Land M."/>
            <person name="Davenport K.W."/>
            <person name="Woyke T."/>
            <person name="Haggblom M.M."/>
        </authorList>
    </citation>
    <scope>NUCLEOTIDE SEQUENCE</scope>
    <source>
        <strain evidence="2">ATCC BAA-1853 / DSM 23119 / SP1PR4</strain>
    </source>
</reference>
<protein>
    <submittedName>
        <fullName evidence="1">Uncharacterized protein</fullName>
    </submittedName>
</protein>
<dbReference type="RefSeq" id="WP_013568346.1">
    <property type="nucleotide sequence ID" value="NC_014963.1"/>
</dbReference>
<dbReference type="EMBL" id="CP002467">
    <property type="protein sequence ID" value="ADV82613.1"/>
    <property type="molecule type" value="Genomic_DNA"/>
</dbReference>
<dbReference type="OrthoDB" id="122859at2"/>
<name>E8V4Y5_TERSS</name>
<dbReference type="GO" id="GO:0000155">
    <property type="term" value="F:phosphorelay sensor kinase activity"/>
    <property type="evidence" value="ECO:0007669"/>
    <property type="project" value="InterPro"/>
</dbReference>
<dbReference type="STRING" id="401053.AciPR4_1807"/>
<keyword evidence="2" id="KW-1185">Reference proteome</keyword>
<evidence type="ECO:0000313" key="1">
    <source>
        <dbReference type="EMBL" id="ADV82613.1"/>
    </source>
</evidence>
<gene>
    <name evidence="1" type="ordered locus">AciPR4_1807</name>
</gene>
<dbReference type="KEGG" id="tsa:AciPR4_1807"/>
<organism evidence="1 2">
    <name type="scientific">Terriglobus saanensis (strain ATCC BAA-1853 / DSM 23119 / SP1PR4)</name>
    <dbReference type="NCBI Taxonomy" id="401053"/>
    <lineage>
        <taxon>Bacteria</taxon>
        <taxon>Pseudomonadati</taxon>
        <taxon>Acidobacteriota</taxon>
        <taxon>Terriglobia</taxon>
        <taxon>Terriglobales</taxon>
        <taxon>Acidobacteriaceae</taxon>
        <taxon>Terriglobus</taxon>
    </lineage>
</organism>
<dbReference type="Proteomes" id="UP000006844">
    <property type="component" value="Chromosome"/>
</dbReference>
<dbReference type="InterPro" id="IPR036097">
    <property type="entry name" value="HisK_dim/P_sf"/>
</dbReference>
<sequence>MERTKLRQNAMLANAREELHDLSQPVTAVLCLLELAKLQGDDRSMREGIDNALKECARLMRSVQRMRFALGEPEEEEIV</sequence>
<accession>E8V4Y5</accession>